<dbReference type="OrthoDB" id="2319377at2759"/>
<dbReference type="Proteomes" id="UP000439903">
    <property type="component" value="Unassembled WGS sequence"/>
</dbReference>
<dbReference type="AlphaFoldDB" id="A0A8H4AFB3"/>
<protein>
    <submittedName>
        <fullName evidence="1">Uncharacterized protein</fullName>
    </submittedName>
</protein>
<reference evidence="1 2" key="1">
    <citation type="journal article" date="2019" name="Environ. Microbiol.">
        <title>At the nexus of three kingdoms: the genome of the mycorrhizal fungus Gigaspora margarita provides insights into plant, endobacterial and fungal interactions.</title>
        <authorList>
            <person name="Venice F."/>
            <person name="Ghignone S."/>
            <person name="Salvioli di Fossalunga A."/>
            <person name="Amselem J."/>
            <person name="Novero M."/>
            <person name="Xianan X."/>
            <person name="Sedzielewska Toro K."/>
            <person name="Morin E."/>
            <person name="Lipzen A."/>
            <person name="Grigoriev I.V."/>
            <person name="Henrissat B."/>
            <person name="Martin F.M."/>
            <person name="Bonfante P."/>
        </authorList>
    </citation>
    <scope>NUCLEOTIDE SEQUENCE [LARGE SCALE GENOMIC DNA]</scope>
    <source>
        <strain evidence="1 2">BEG34</strain>
    </source>
</reference>
<name>A0A8H4AFB3_GIGMA</name>
<sequence length="224" mass="26330">MRIRQIKPEDRKRRSAMKENRQWNERWVFPDDEIEREILDIWNECDSPLNSIQDLSSTELEELPFDLDDYTKHFNAQKGDKPDVKGKSTNGVCDWLRTFSHHDLPTKPPQMPLKFPDKQTKPPQMPLTFPDNVDGSLVSEQQKKPVVYRLVYGKGIGGDKNYKWEVKEDASKKIDKKPSQVAIKTAILIDLEEKNEIPMVPTHQIPDDFKSLDMDQWHKFFSRH</sequence>
<comment type="caution">
    <text evidence="1">The sequence shown here is derived from an EMBL/GenBank/DDBJ whole genome shotgun (WGS) entry which is preliminary data.</text>
</comment>
<accession>A0A8H4AFB3</accession>
<evidence type="ECO:0000313" key="1">
    <source>
        <dbReference type="EMBL" id="KAF0488365.1"/>
    </source>
</evidence>
<proteinExistence type="predicted"/>
<dbReference type="EMBL" id="WTPW01000687">
    <property type="protein sequence ID" value="KAF0488365.1"/>
    <property type="molecule type" value="Genomic_DNA"/>
</dbReference>
<evidence type="ECO:0000313" key="2">
    <source>
        <dbReference type="Proteomes" id="UP000439903"/>
    </source>
</evidence>
<keyword evidence="2" id="KW-1185">Reference proteome</keyword>
<organism evidence="1 2">
    <name type="scientific">Gigaspora margarita</name>
    <dbReference type="NCBI Taxonomy" id="4874"/>
    <lineage>
        <taxon>Eukaryota</taxon>
        <taxon>Fungi</taxon>
        <taxon>Fungi incertae sedis</taxon>
        <taxon>Mucoromycota</taxon>
        <taxon>Glomeromycotina</taxon>
        <taxon>Glomeromycetes</taxon>
        <taxon>Diversisporales</taxon>
        <taxon>Gigasporaceae</taxon>
        <taxon>Gigaspora</taxon>
    </lineage>
</organism>
<gene>
    <name evidence="1" type="ORF">F8M41_022300</name>
</gene>